<feature type="domain" description="HTH rpiR-type" evidence="4">
    <location>
        <begin position="15"/>
        <end position="91"/>
    </location>
</feature>
<sequence>MPLKIIEKYTKRIPHSCLVKLQAVYDSLKTAEKKAADLLLSRPEFFANSSIVEASEAAQCSEATFVRLAQRLGYSGYVDLKEHFSEKIAVEDNPTHLYSGISENDDYATIASKVFKATMQALEDTLEILDKKQYKEAVGALCSSNKILLCGIGDAAAVIQSGFQKFIRIGLNVQASPDPDVQMIYISHMKKGDVLIAVSHSGRTKSIVEAAKYAKSKDVKVISITNYPVSPLAKNSDIILLTAAFTEHMEGEIMSKRVTELCVLESLYINVLLKCRNKLCESLDCSNIALEKNKL</sequence>
<dbReference type="InterPro" id="IPR035472">
    <property type="entry name" value="RpiR-like_SIS"/>
</dbReference>
<dbReference type="PANTHER" id="PTHR30514">
    <property type="entry name" value="GLUCOKINASE"/>
    <property type="match status" value="1"/>
</dbReference>
<dbReference type="SUPFAM" id="SSF53697">
    <property type="entry name" value="SIS domain"/>
    <property type="match status" value="1"/>
</dbReference>
<reference evidence="6 7" key="1">
    <citation type="submission" date="2023-03" db="EMBL/GenBank/DDBJ databases">
        <title>Novel Species.</title>
        <authorList>
            <person name="Ma S."/>
        </authorList>
    </citation>
    <scope>NUCLEOTIDE SEQUENCE [LARGE SCALE GENOMIC DNA]</scope>
    <source>
        <strain evidence="6 7">LIND6LT2</strain>
    </source>
</reference>
<accession>A0ABZ2Y177</accession>
<dbReference type="InterPro" id="IPR036388">
    <property type="entry name" value="WH-like_DNA-bd_sf"/>
</dbReference>
<evidence type="ECO:0000256" key="2">
    <source>
        <dbReference type="ARBA" id="ARBA00023125"/>
    </source>
</evidence>
<dbReference type="Gene3D" id="1.10.10.10">
    <property type="entry name" value="Winged helix-like DNA-binding domain superfamily/Winged helix DNA-binding domain"/>
    <property type="match status" value="1"/>
</dbReference>
<dbReference type="InterPro" id="IPR009057">
    <property type="entry name" value="Homeodomain-like_sf"/>
</dbReference>
<keyword evidence="1" id="KW-0805">Transcription regulation</keyword>
<evidence type="ECO:0000259" key="5">
    <source>
        <dbReference type="PROSITE" id="PS51464"/>
    </source>
</evidence>
<evidence type="ECO:0000259" key="4">
    <source>
        <dbReference type="PROSITE" id="PS51071"/>
    </source>
</evidence>
<gene>
    <name evidence="6" type="ORF">QBE51_09155</name>
</gene>
<dbReference type="CDD" id="cd05013">
    <property type="entry name" value="SIS_RpiR"/>
    <property type="match status" value="1"/>
</dbReference>
<proteinExistence type="predicted"/>
<name>A0ABZ2Y177_9FIRM</name>
<dbReference type="Pfam" id="PF01418">
    <property type="entry name" value="HTH_6"/>
    <property type="match status" value="1"/>
</dbReference>
<keyword evidence="3" id="KW-0804">Transcription</keyword>
<dbReference type="SUPFAM" id="SSF46689">
    <property type="entry name" value="Homeodomain-like"/>
    <property type="match status" value="1"/>
</dbReference>
<dbReference type="Proteomes" id="UP001486565">
    <property type="component" value="Chromosome"/>
</dbReference>
<dbReference type="InterPro" id="IPR000281">
    <property type="entry name" value="HTH_RpiR"/>
</dbReference>
<keyword evidence="7" id="KW-1185">Reference proteome</keyword>
<evidence type="ECO:0000313" key="6">
    <source>
        <dbReference type="EMBL" id="WZL68984.1"/>
    </source>
</evidence>
<evidence type="ECO:0000313" key="7">
    <source>
        <dbReference type="Proteomes" id="UP001486565"/>
    </source>
</evidence>
<dbReference type="PROSITE" id="PS51464">
    <property type="entry name" value="SIS"/>
    <property type="match status" value="1"/>
</dbReference>
<dbReference type="InterPro" id="IPR001347">
    <property type="entry name" value="SIS_dom"/>
</dbReference>
<evidence type="ECO:0000256" key="3">
    <source>
        <dbReference type="ARBA" id="ARBA00023163"/>
    </source>
</evidence>
<keyword evidence="2" id="KW-0238">DNA-binding</keyword>
<protein>
    <submittedName>
        <fullName evidence="6">MurR/RpiR family transcriptional regulator</fullName>
    </submittedName>
</protein>
<dbReference type="Gene3D" id="3.40.50.10490">
    <property type="entry name" value="Glucose-6-phosphate isomerase like protein, domain 1"/>
    <property type="match status" value="1"/>
</dbReference>
<dbReference type="RefSeq" id="WP_341875988.1">
    <property type="nucleotide sequence ID" value="NZ_CP121687.1"/>
</dbReference>
<organism evidence="6 7">
    <name type="scientific">Defluviitalea saccharophila</name>
    <dbReference type="NCBI Taxonomy" id="879970"/>
    <lineage>
        <taxon>Bacteria</taxon>
        <taxon>Bacillati</taxon>
        <taxon>Bacillota</taxon>
        <taxon>Clostridia</taxon>
        <taxon>Lachnospirales</taxon>
        <taxon>Defluviitaleaceae</taxon>
        <taxon>Defluviitalea</taxon>
    </lineage>
</organism>
<feature type="domain" description="SIS" evidence="5">
    <location>
        <begin position="137"/>
        <end position="278"/>
    </location>
</feature>
<dbReference type="InterPro" id="IPR046348">
    <property type="entry name" value="SIS_dom_sf"/>
</dbReference>
<dbReference type="PROSITE" id="PS51071">
    <property type="entry name" value="HTH_RPIR"/>
    <property type="match status" value="1"/>
</dbReference>
<dbReference type="EMBL" id="CP121687">
    <property type="protein sequence ID" value="WZL68984.1"/>
    <property type="molecule type" value="Genomic_DNA"/>
</dbReference>
<dbReference type="Pfam" id="PF01380">
    <property type="entry name" value="SIS"/>
    <property type="match status" value="1"/>
</dbReference>
<dbReference type="InterPro" id="IPR047640">
    <property type="entry name" value="RpiR-like"/>
</dbReference>
<evidence type="ECO:0000256" key="1">
    <source>
        <dbReference type="ARBA" id="ARBA00023015"/>
    </source>
</evidence>
<dbReference type="PANTHER" id="PTHR30514:SF1">
    <property type="entry name" value="HTH-TYPE TRANSCRIPTIONAL REGULATOR HEXR-RELATED"/>
    <property type="match status" value="1"/>
</dbReference>